<organism evidence="10 11">
    <name type="scientific">Gibberella zeae (strain ATCC MYA-4620 / CBS 123657 / FGSC 9075 / NRRL 31084 / PH-1)</name>
    <name type="common">Wheat head blight fungus</name>
    <name type="synonym">Fusarium graminearum</name>
    <dbReference type="NCBI Taxonomy" id="229533"/>
    <lineage>
        <taxon>Eukaryota</taxon>
        <taxon>Fungi</taxon>
        <taxon>Dikarya</taxon>
        <taxon>Ascomycota</taxon>
        <taxon>Pezizomycotina</taxon>
        <taxon>Sordariomycetes</taxon>
        <taxon>Hypocreomycetidae</taxon>
        <taxon>Hypocreales</taxon>
        <taxon>Nectriaceae</taxon>
        <taxon>Fusarium</taxon>
    </lineage>
</organism>
<dbReference type="GO" id="GO:0098552">
    <property type="term" value="C:side of membrane"/>
    <property type="evidence" value="ECO:0007669"/>
    <property type="project" value="UniProtKB-KW"/>
</dbReference>
<evidence type="ECO:0000256" key="8">
    <source>
        <dbReference type="ARBA" id="ARBA00023288"/>
    </source>
</evidence>
<accession>A0A1C3YKD4</accession>
<evidence type="ECO:0000256" key="1">
    <source>
        <dbReference type="ARBA" id="ARBA00004589"/>
    </source>
</evidence>
<dbReference type="InParanoid" id="A0A1C3YKD4"/>
<keyword evidence="5" id="KW-0472">Membrane</keyword>
<dbReference type="eggNOG" id="ENOG502TD8S">
    <property type="taxonomic scope" value="Eukaryota"/>
</dbReference>
<keyword evidence="4" id="KW-0964">Secreted</keyword>
<evidence type="ECO:0000256" key="3">
    <source>
        <dbReference type="ARBA" id="ARBA00010031"/>
    </source>
</evidence>
<keyword evidence="6" id="KW-0732">Signal</keyword>
<proteinExistence type="inferred from homology"/>
<dbReference type="Proteomes" id="UP000070720">
    <property type="component" value="Chromosome 3"/>
</dbReference>
<evidence type="ECO:0000313" key="11">
    <source>
        <dbReference type="Proteomes" id="UP000070720"/>
    </source>
</evidence>
<reference evidence="10 11" key="3">
    <citation type="journal article" date="2015" name="BMC Genomics">
        <title>The completed genome sequence of the pathogenic ascomycete fungus Fusarium graminearum.</title>
        <authorList>
            <person name="King R."/>
            <person name="Urban M."/>
            <person name="Hammond-Kosack M.C."/>
            <person name="Hassani-Pak K."/>
            <person name="Hammond-Kosack K.E."/>
        </authorList>
    </citation>
    <scope>NUCLEOTIDE SEQUENCE [LARGE SCALE GENOMIC DNA]</scope>
    <source>
        <strain evidence="11">ATCC MYA-4620 / CBS 123657 / FGSC 9075 / NRRL 31084 / PH-1</strain>
    </source>
</reference>
<protein>
    <submittedName>
        <fullName evidence="10">Chromosome 3, complete genome</fullName>
    </submittedName>
</protein>
<sequence>MRAPTSFDSNSLPELKTCWLIRLDGAIASSIMILAYRRCTLVLGLLLLLQLTQAKEPVSPAGHLASFTSPCVKSCLDQVLGDDTRYRQNNNALCGNKKYLRDLGTCVMQNCDVGDTMSKINRLVLEAGY</sequence>
<keyword evidence="5" id="KW-0325">Glycoprotein</keyword>
<name>A0A1C3YKD4_GIBZE</name>
<comment type="similarity">
    <text evidence="3">Belongs to the RBT5 family.</text>
</comment>
<evidence type="ECO:0000256" key="6">
    <source>
        <dbReference type="ARBA" id="ARBA00022729"/>
    </source>
</evidence>
<dbReference type="InterPro" id="IPR008427">
    <property type="entry name" value="Extracellular_membr_CFEM_dom"/>
</dbReference>
<gene>
    <name evidence="10" type="ORF">FGRAMPH1_01T21361</name>
</gene>
<evidence type="ECO:0000256" key="5">
    <source>
        <dbReference type="ARBA" id="ARBA00022622"/>
    </source>
</evidence>
<comment type="subcellular location">
    <subcellularLocation>
        <location evidence="1">Membrane</location>
        <topology evidence="1">Lipid-anchor</topology>
        <topology evidence="1">GPI-anchor</topology>
    </subcellularLocation>
    <subcellularLocation>
        <location evidence="2">Secreted</location>
    </subcellularLocation>
</comment>
<evidence type="ECO:0000256" key="7">
    <source>
        <dbReference type="ARBA" id="ARBA00023157"/>
    </source>
</evidence>
<evidence type="ECO:0000259" key="9">
    <source>
        <dbReference type="Pfam" id="PF05730"/>
    </source>
</evidence>
<reference evidence="11" key="2">
    <citation type="journal article" date="2010" name="Nature">
        <title>Comparative genomics reveals mobile pathogenicity chromosomes in Fusarium.</title>
        <authorList>
            <person name="Ma L.J."/>
            <person name="van der Does H.C."/>
            <person name="Borkovich K.A."/>
            <person name="Coleman J.J."/>
            <person name="Daboussi M.J."/>
            <person name="Di Pietro A."/>
            <person name="Dufresne M."/>
            <person name="Freitag M."/>
            <person name="Grabherr M."/>
            <person name="Henrissat B."/>
            <person name="Houterman P.M."/>
            <person name="Kang S."/>
            <person name="Shim W.B."/>
            <person name="Woloshuk C."/>
            <person name="Xie X."/>
            <person name="Xu J.R."/>
            <person name="Antoniw J."/>
            <person name="Baker S.E."/>
            <person name="Bluhm B.H."/>
            <person name="Breakspear A."/>
            <person name="Brown D.W."/>
            <person name="Butchko R.A."/>
            <person name="Chapman S."/>
            <person name="Coulson R."/>
            <person name="Coutinho P.M."/>
            <person name="Danchin E.G."/>
            <person name="Diener A."/>
            <person name="Gale L.R."/>
            <person name="Gardiner D.M."/>
            <person name="Goff S."/>
            <person name="Hammond-Kosack K.E."/>
            <person name="Hilburn K."/>
            <person name="Hua-Van A."/>
            <person name="Jonkers W."/>
            <person name="Kazan K."/>
            <person name="Kodira C.D."/>
            <person name="Koehrsen M."/>
            <person name="Kumar L."/>
            <person name="Lee Y.H."/>
            <person name="Li L."/>
            <person name="Manners J.M."/>
            <person name="Miranda-Saavedra D."/>
            <person name="Mukherjee M."/>
            <person name="Park G."/>
            <person name="Park J."/>
            <person name="Park S.Y."/>
            <person name="Proctor R.H."/>
            <person name="Regev A."/>
            <person name="Ruiz-Roldan M.C."/>
            <person name="Sain D."/>
            <person name="Sakthikumar S."/>
            <person name="Sykes S."/>
            <person name="Schwartz D.C."/>
            <person name="Turgeon B.G."/>
            <person name="Wapinski I."/>
            <person name="Yoder O."/>
            <person name="Young S."/>
            <person name="Zeng Q."/>
            <person name="Zhou S."/>
            <person name="Galagan J."/>
            <person name="Cuomo C.A."/>
            <person name="Kistler H.C."/>
            <person name="Rep M."/>
        </authorList>
    </citation>
    <scope>GENOME REANNOTATION</scope>
    <source>
        <strain evidence="11">ATCC MYA-4620 / CBS 123657 / FGSC 9075 / NRRL 31084 / PH-1</strain>
    </source>
</reference>
<dbReference type="GO" id="GO:0005576">
    <property type="term" value="C:extracellular region"/>
    <property type="evidence" value="ECO:0007669"/>
    <property type="project" value="UniProtKB-SubCell"/>
</dbReference>
<feature type="domain" description="CFEM" evidence="9">
    <location>
        <begin position="69"/>
        <end position="119"/>
    </location>
</feature>
<evidence type="ECO:0000256" key="2">
    <source>
        <dbReference type="ARBA" id="ARBA00004613"/>
    </source>
</evidence>
<dbReference type="Pfam" id="PF05730">
    <property type="entry name" value="CFEM"/>
    <property type="match status" value="1"/>
</dbReference>
<keyword evidence="8" id="KW-0449">Lipoprotein</keyword>
<keyword evidence="5" id="KW-0336">GPI-anchor</keyword>
<evidence type="ECO:0000256" key="4">
    <source>
        <dbReference type="ARBA" id="ARBA00022525"/>
    </source>
</evidence>
<keyword evidence="7" id="KW-1015">Disulfide bond</keyword>
<dbReference type="VEuPathDB" id="FungiDB:FGRAMPH1_01G21361"/>
<keyword evidence="11" id="KW-1185">Reference proteome</keyword>
<reference evidence="11" key="1">
    <citation type="journal article" date="2007" name="Science">
        <title>The Fusarium graminearum genome reveals a link between localized polymorphism and pathogen specialization.</title>
        <authorList>
            <person name="Cuomo C.A."/>
            <person name="Gueldener U."/>
            <person name="Xu J.-R."/>
            <person name="Trail F."/>
            <person name="Turgeon B.G."/>
            <person name="Di Pietro A."/>
            <person name="Walton J.D."/>
            <person name="Ma L.-J."/>
            <person name="Baker S.E."/>
            <person name="Rep M."/>
            <person name="Adam G."/>
            <person name="Antoniw J."/>
            <person name="Baldwin T."/>
            <person name="Calvo S.E."/>
            <person name="Chang Y.-L."/>
            <person name="DeCaprio D."/>
            <person name="Gale L.R."/>
            <person name="Gnerre S."/>
            <person name="Goswami R.S."/>
            <person name="Hammond-Kosack K."/>
            <person name="Harris L.J."/>
            <person name="Hilburn K."/>
            <person name="Kennell J.C."/>
            <person name="Kroken S."/>
            <person name="Magnuson J.K."/>
            <person name="Mannhaupt G."/>
            <person name="Mauceli E.W."/>
            <person name="Mewes H.-W."/>
            <person name="Mitterbauer R."/>
            <person name="Muehlbauer G."/>
            <person name="Muensterkoetter M."/>
            <person name="Nelson D."/>
            <person name="O'Donnell K."/>
            <person name="Ouellet T."/>
            <person name="Qi W."/>
            <person name="Quesneville H."/>
            <person name="Roncero M.I.G."/>
            <person name="Seong K.-Y."/>
            <person name="Tetko I.V."/>
            <person name="Urban M."/>
            <person name="Waalwijk C."/>
            <person name="Ward T.J."/>
            <person name="Yao J."/>
            <person name="Birren B.W."/>
            <person name="Kistler H.C."/>
        </authorList>
    </citation>
    <scope>NUCLEOTIDE SEQUENCE [LARGE SCALE GENOMIC DNA]</scope>
    <source>
        <strain evidence="11">ATCC MYA-4620 / CBS 123657 / FGSC 9075 / NRRL 31084 / PH-1</strain>
    </source>
</reference>
<evidence type="ECO:0000313" key="10">
    <source>
        <dbReference type="EMBL" id="SCB65009.1"/>
    </source>
</evidence>
<dbReference type="AlphaFoldDB" id="A0A1C3YKD4"/>
<dbReference type="EMBL" id="HG970334">
    <property type="protein sequence ID" value="SCB65009.1"/>
    <property type="molecule type" value="Genomic_DNA"/>
</dbReference>